<dbReference type="AlphaFoldDB" id="A0A553SPI9"/>
<comment type="caution">
    <text evidence="5">The sequence shown here is derived from an EMBL/GenBank/DDBJ whole genome shotgun (WGS) entry which is preliminary data.</text>
</comment>
<protein>
    <submittedName>
        <fullName evidence="5">ABC transporter ATP-binding protein</fullName>
    </submittedName>
</protein>
<proteinExistence type="predicted"/>
<dbReference type="InterPro" id="IPR003593">
    <property type="entry name" value="AAA+_ATPase"/>
</dbReference>
<dbReference type="InterPro" id="IPR050166">
    <property type="entry name" value="ABC_transporter_ATP-bind"/>
</dbReference>
<reference evidence="6" key="1">
    <citation type="submission" date="2018-10" db="EMBL/GenBank/DDBJ databases">
        <title>FDA dAtabase for Regulatory Grade micrObial Sequences (FDA-ARGOS): Supporting development and validation of Infectious Disease Dx tests.</title>
        <authorList>
            <person name="Minogue T."/>
            <person name="Wolcott M."/>
            <person name="Wasieloski L."/>
            <person name="Aguilar W."/>
            <person name="Moore D."/>
            <person name="Tallon L."/>
            <person name="Sadzewicz L."/>
            <person name="Sengamalay N."/>
            <person name="Ott S."/>
            <person name="Godinez A."/>
            <person name="Nagaraj S."/>
            <person name="Vavikolanu K."/>
            <person name="Vyas G."/>
            <person name="Nadendla S."/>
            <person name="George J."/>
            <person name="Sichtig H."/>
        </authorList>
    </citation>
    <scope>NUCLEOTIDE SEQUENCE [LARGE SCALE GENOMIC DNA]</scope>
    <source>
        <strain evidence="6">FDAARGOS_343</strain>
    </source>
</reference>
<feature type="domain" description="ABC transporter" evidence="4">
    <location>
        <begin position="4"/>
        <end position="228"/>
    </location>
</feature>
<dbReference type="InterPro" id="IPR027417">
    <property type="entry name" value="P-loop_NTPase"/>
</dbReference>
<gene>
    <name evidence="5" type="ORF">CEQ21_26505</name>
</gene>
<dbReference type="GO" id="GO:0005524">
    <property type="term" value="F:ATP binding"/>
    <property type="evidence" value="ECO:0007669"/>
    <property type="project" value="UniProtKB-KW"/>
</dbReference>
<evidence type="ECO:0000256" key="3">
    <source>
        <dbReference type="ARBA" id="ARBA00022840"/>
    </source>
</evidence>
<organism evidence="5 6">
    <name type="scientific">Niallia circulans</name>
    <name type="common">Bacillus circulans</name>
    <dbReference type="NCBI Taxonomy" id="1397"/>
    <lineage>
        <taxon>Bacteria</taxon>
        <taxon>Bacillati</taxon>
        <taxon>Bacillota</taxon>
        <taxon>Bacilli</taxon>
        <taxon>Bacillales</taxon>
        <taxon>Bacillaceae</taxon>
        <taxon>Niallia</taxon>
    </lineage>
</organism>
<dbReference type="EMBL" id="RIBP01000004">
    <property type="protein sequence ID" value="TRZ38915.1"/>
    <property type="molecule type" value="Genomic_DNA"/>
</dbReference>
<sequence length="249" mass="28219">MGTLELNNVSMSYDTKTVLKQLNMTIHDGEFVSILGPSGSGKSTIFHLIGGMLTPDEGTILLSNKEITGKKGHISYMPQAPSLFPWRTVLENVLLIQEINGKKDKQLALDMLNKAGLADYSYAYPDDLSGGMKQRVSFVRALMSPMPLLCLDEPFGALDELTRLDMQKWLLSLWSLDKRTVLFITHNIEEALYLSDRIYILPSNPNDSLMEITVPFPRPRADDLWLNEEFLKWKKEIYYKLKPSGMTAK</sequence>
<dbReference type="PANTHER" id="PTHR42788:SF2">
    <property type="entry name" value="ABC TRANSPORTER ATP-BINDING PROTEIN"/>
    <property type="match status" value="1"/>
</dbReference>
<dbReference type="PROSITE" id="PS00211">
    <property type="entry name" value="ABC_TRANSPORTER_1"/>
    <property type="match status" value="1"/>
</dbReference>
<dbReference type="Gene3D" id="3.40.50.300">
    <property type="entry name" value="P-loop containing nucleotide triphosphate hydrolases"/>
    <property type="match status" value="1"/>
</dbReference>
<dbReference type="SMART" id="SM00382">
    <property type="entry name" value="AAA"/>
    <property type="match status" value="1"/>
</dbReference>
<dbReference type="InterPro" id="IPR017871">
    <property type="entry name" value="ABC_transporter-like_CS"/>
</dbReference>
<evidence type="ECO:0000313" key="6">
    <source>
        <dbReference type="Proteomes" id="UP000319837"/>
    </source>
</evidence>
<dbReference type="Proteomes" id="UP000319837">
    <property type="component" value="Unassembled WGS sequence"/>
</dbReference>
<accession>A0A553SPI9</accession>
<dbReference type="RefSeq" id="WP_185767116.1">
    <property type="nucleotide sequence ID" value="NZ_RIBP01000004.1"/>
</dbReference>
<dbReference type="PROSITE" id="PS50893">
    <property type="entry name" value="ABC_TRANSPORTER_2"/>
    <property type="match status" value="1"/>
</dbReference>
<keyword evidence="1" id="KW-0813">Transport</keyword>
<keyword evidence="3 5" id="KW-0067">ATP-binding</keyword>
<dbReference type="PANTHER" id="PTHR42788">
    <property type="entry name" value="TAURINE IMPORT ATP-BINDING PROTEIN-RELATED"/>
    <property type="match status" value="1"/>
</dbReference>
<dbReference type="InterPro" id="IPR003439">
    <property type="entry name" value="ABC_transporter-like_ATP-bd"/>
</dbReference>
<dbReference type="Pfam" id="PF00005">
    <property type="entry name" value="ABC_tran"/>
    <property type="match status" value="1"/>
</dbReference>
<keyword evidence="2" id="KW-0547">Nucleotide-binding</keyword>
<name>A0A553SPI9_NIACI</name>
<evidence type="ECO:0000256" key="2">
    <source>
        <dbReference type="ARBA" id="ARBA00022741"/>
    </source>
</evidence>
<dbReference type="GO" id="GO:0016887">
    <property type="term" value="F:ATP hydrolysis activity"/>
    <property type="evidence" value="ECO:0007669"/>
    <property type="project" value="InterPro"/>
</dbReference>
<evidence type="ECO:0000259" key="4">
    <source>
        <dbReference type="PROSITE" id="PS50893"/>
    </source>
</evidence>
<dbReference type="SUPFAM" id="SSF52540">
    <property type="entry name" value="P-loop containing nucleoside triphosphate hydrolases"/>
    <property type="match status" value="1"/>
</dbReference>
<dbReference type="CDD" id="cd03293">
    <property type="entry name" value="ABC_NrtD_SsuB_transporters"/>
    <property type="match status" value="1"/>
</dbReference>
<evidence type="ECO:0000256" key="1">
    <source>
        <dbReference type="ARBA" id="ARBA00022448"/>
    </source>
</evidence>
<evidence type="ECO:0000313" key="5">
    <source>
        <dbReference type="EMBL" id="TRZ38915.1"/>
    </source>
</evidence>